<evidence type="ECO:0000313" key="7">
    <source>
        <dbReference type="EMBL" id="KAK7243002.1"/>
    </source>
</evidence>
<evidence type="ECO:0000256" key="1">
    <source>
        <dbReference type="ARBA" id="ARBA00022723"/>
    </source>
</evidence>
<dbReference type="Gene3D" id="3.30.40.10">
    <property type="entry name" value="Zinc/RING finger domain, C3HC4 (zinc finger)"/>
    <property type="match status" value="1"/>
</dbReference>
<dbReference type="Pfam" id="PF23209">
    <property type="entry name" value="IDM1_C"/>
    <property type="match status" value="1"/>
</dbReference>
<dbReference type="EMBL" id="JAYWIO010000008">
    <property type="protein sequence ID" value="KAK7243002.1"/>
    <property type="molecule type" value="Genomic_DNA"/>
</dbReference>
<dbReference type="InterPro" id="IPR042163">
    <property type="entry name" value="PHF12"/>
</dbReference>
<dbReference type="Gene3D" id="3.40.630.30">
    <property type="match status" value="1"/>
</dbReference>
<keyword evidence="3" id="KW-0862">Zinc</keyword>
<dbReference type="Proteomes" id="UP001372338">
    <property type="component" value="Unassembled WGS sequence"/>
</dbReference>
<keyword evidence="2 4" id="KW-0863">Zinc-finger</keyword>
<dbReference type="GO" id="GO:0006357">
    <property type="term" value="P:regulation of transcription by RNA polymerase II"/>
    <property type="evidence" value="ECO:0007669"/>
    <property type="project" value="TreeGrafter"/>
</dbReference>
<protein>
    <submittedName>
        <fullName evidence="7">Uncharacterized protein</fullName>
    </submittedName>
</protein>
<dbReference type="AlphaFoldDB" id="A0AAN9HP06"/>
<evidence type="ECO:0000259" key="5">
    <source>
        <dbReference type="PROSITE" id="PS50016"/>
    </source>
</evidence>
<gene>
    <name evidence="7" type="ORF">RIF29_37784</name>
</gene>
<dbReference type="InterPro" id="IPR056511">
    <property type="entry name" value="IDM1_C"/>
</dbReference>
<dbReference type="SUPFAM" id="SSF57903">
    <property type="entry name" value="FYVE/PHD zinc finger"/>
    <property type="match status" value="1"/>
</dbReference>
<dbReference type="PANTHER" id="PTHR46309:SF1">
    <property type="entry name" value="PHD FINGER PROTEIN 12"/>
    <property type="match status" value="1"/>
</dbReference>
<evidence type="ECO:0000259" key="6">
    <source>
        <dbReference type="PROSITE" id="PS51186"/>
    </source>
</evidence>
<dbReference type="InterPro" id="IPR000182">
    <property type="entry name" value="GNAT_dom"/>
</dbReference>
<evidence type="ECO:0000313" key="8">
    <source>
        <dbReference type="Proteomes" id="UP001372338"/>
    </source>
</evidence>
<evidence type="ECO:0000256" key="4">
    <source>
        <dbReference type="PROSITE-ProRule" id="PRU00146"/>
    </source>
</evidence>
<proteinExistence type="predicted"/>
<dbReference type="GO" id="GO:0016747">
    <property type="term" value="F:acyltransferase activity, transferring groups other than amino-acyl groups"/>
    <property type="evidence" value="ECO:0007669"/>
    <property type="project" value="InterPro"/>
</dbReference>
<dbReference type="PROSITE" id="PS51186">
    <property type="entry name" value="GNAT"/>
    <property type="match status" value="1"/>
</dbReference>
<evidence type="ECO:0000256" key="3">
    <source>
        <dbReference type="ARBA" id="ARBA00022833"/>
    </source>
</evidence>
<accession>A0AAN9HP06</accession>
<dbReference type="InterPro" id="IPR019787">
    <property type="entry name" value="Znf_PHD-finger"/>
</dbReference>
<dbReference type="InterPro" id="IPR001965">
    <property type="entry name" value="Znf_PHD"/>
</dbReference>
<dbReference type="SUPFAM" id="SSF55729">
    <property type="entry name" value="Acyl-CoA N-acyltransferases (Nat)"/>
    <property type="match status" value="1"/>
</dbReference>
<feature type="domain" description="N-acetyltransferase" evidence="6">
    <location>
        <begin position="184"/>
        <end position="333"/>
    </location>
</feature>
<dbReference type="GO" id="GO:0003714">
    <property type="term" value="F:transcription corepressor activity"/>
    <property type="evidence" value="ECO:0007669"/>
    <property type="project" value="InterPro"/>
</dbReference>
<dbReference type="Pfam" id="PF00628">
    <property type="entry name" value="PHD"/>
    <property type="match status" value="1"/>
</dbReference>
<dbReference type="InterPro" id="IPR016181">
    <property type="entry name" value="Acyl_CoA_acyltransferase"/>
</dbReference>
<feature type="domain" description="PHD-type" evidence="5">
    <location>
        <begin position="66"/>
        <end position="111"/>
    </location>
</feature>
<organism evidence="7 8">
    <name type="scientific">Crotalaria pallida</name>
    <name type="common">Smooth rattlebox</name>
    <name type="synonym">Crotalaria striata</name>
    <dbReference type="NCBI Taxonomy" id="3830"/>
    <lineage>
        <taxon>Eukaryota</taxon>
        <taxon>Viridiplantae</taxon>
        <taxon>Streptophyta</taxon>
        <taxon>Embryophyta</taxon>
        <taxon>Tracheophyta</taxon>
        <taxon>Spermatophyta</taxon>
        <taxon>Magnoliopsida</taxon>
        <taxon>eudicotyledons</taxon>
        <taxon>Gunneridae</taxon>
        <taxon>Pentapetalae</taxon>
        <taxon>rosids</taxon>
        <taxon>fabids</taxon>
        <taxon>Fabales</taxon>
        <taxon>Fabaceae</taxon>
        <taxon>Papilionoideae</taxon>
        <taxon>50 kb inversion clade</taxon>
        <taxon>genistoids sensu lato</taxon>
        <taxon>core genistoids</taxon>
        <taxon>Crotalarieae</taxon>
        <taxon>Crotalaria</taxon>
    </lineage>
</organism>
<evidence type="ECO:0000256" key="2">
    <source>
        <dbReference type="ARBA" id="ARBA00022771"/>
    </source>
</evidence>
<keyword evidence="1" id="KW-0479">Metal-binding</keyword>
<sequence>MTNNGGSKLSIGDRILRASLSIGNRPDIGENNINKKRKSKEVFNFEDISNKRKPITINQREDDPNDDICLLCGDGGTLICCDSCPSAFHQNCLNMKEVPSGDWNCSYYHKSCLAANRTEIVHSIDAILCGNKCQEIFERLTSLLGVKHEINDGLSWSFIRRLDFDLNGLDMKSGKAEWNVKIAFALSLMNDNFGQCIDPKTGIDLIHGVLYSCGSKFNRLNFERFVTAILEKGDEVICAASIRIHENQVAEMPYIATQSMYRRQGMCTRFLKGIESALKSLNVEFVVIPAIPEVRETWTRTFGFEPLEPTTKKKLNDIKLLVFPGVEMLQKRISSENNNSCDRNMLSAQGLNIALHCASIADDIMCHYLA</sequence>
<dbReference type="InterPro" id="IPR011011">
    <property type="entry name" value="Znf_FYVE_PHD"/>
</dbReference>
<dbReference type="InterPro" id="IPR013083">
    <property type="entry name" value="Znf_RING/FYVE/PHD"/>
</dbReference>
<reference evidence="7 8" key="1">
    <citation type="submission" date="2024-01" db="EMBL/GenBank/DDBJ databases">
        <title>The genomes of 5 underutilized Papilionoideae crops provide insights into root nodulation and disease resistanc.</title>
        <authorList>
            <person name="Yuan L."/>
        </authorList>
    </citation>
    <scope>NUCLEOTIDE SEQUENCE [LARGE SCALE GENOMIC DNA]</scope>
    <source>
        <strain evidence="7">ZHUSHIDOU_FW_LH</strain>
        <tissue evidence="7">Leaf</tissue>
    </source>
</reference>
<name>A0AAN9HP06_CROPI</name>
<dbReference type="PROSITE" id="PS50016">
    <property type="entry name" value="ZF_PHD_2"/>
    <property type="match status" value="1"/>
</dbReference>
<dbReference type="PANTHER" id="PTHR46309">
    <property type="entry name" value="PHD FINGER PROTEIN 12"/>
    <property type="match status" value="1"/>
</dbReference>
<dbReference type="GO" id="GO:0008270">
    <property type="term" value="F:zinc ion binding"/>
    <property type="evidence" value="ECO:0007669"/>
    <property type="project" value="UniProtKB-KW"/>
</dbReference>
<comment type="caution">
    <text evidence="7">The sequence shown here is derived from an EMBL/GenBank/DDBJ whole genome shotgun (WGS) entry which is preliminary data.</text>
</comment>
<dbReference type="SMART" id="SM00249">
    <property type="entry name" value="PHD"/>
    <property type="match status" value="1"/>
</dbReference>
<keyword evidence="8" id="KW-1185">Reference proteome</keyword>
<dbReference type="GO" id="GO:0005634">
    <property type="term" value="C:nucleus"/>
    <property type="evidence" value="ECO:0007669"/>
    <property type="project" value="TreeGrafter"/>
</dbReference>